<dbReference type="NCBIfam" id="TIGR00800">
    <property type="entry name" value="ncs1"/>
    <property type="match status" value="1"/>
</dbReference>
<dbReference type="PANTHER" id="PTHR30618:SF0">
    <property type="entry name" value="PURINE-URACIL PERMEASE NCS1"/>
    <property type="match status" value="1"/>
</dbReference>
<dbReference type="Gene3D" id="1.10.4160.10">
    <property type="entry name" value="Hydantoin permease"/>
    <property type="match status" value="1"/>
</dbReference>
<feature type="transmembrane region" description="Helical" evidence="6">
    <location>
        <begin position="51"/>
        <end position="72"/>
    </location>
</feature>
<evidence type="ECO:0000313" key="7">
    <source>
        <dbReference type="EMBL" id="GAA5153054.1"/>
    </source>
</evidence>
<dbReference type="RefSeq" id="WP_185061935.1">
    <property type="nucleotide sequence ID" value="NZ_BAABJP010000008.1"/>
</dbReference>
<feature type="transmembrane region" description="Helical" evidence="6">
    <location>
        <begin position="390"/>
        <end position="415"/>
    </location>
</feature>
<feature type="transmembrane region" description="Helical" evidence="6">
    <location>
        <begin position="360"/>
        <end position="378"/>
    </location>
</feature>
<reference evidence="8" key="1">
    <citation type="journal article" date="2019" name="Int. J. Syst. Evol. Microbiol.">
        <title>The Global Catalogue of Microorganisms (GCM) 10K type strain sequencing project: providing services to taxonomists for standard genome sequencing and annotation.</title>
        <authorList>
            <consortium name="The Broad Institute Genomics Platform"/>
            <consortium name="The Broad Institute Genome Sequencing Center for Infectious Disease"/>
            <person name="Wu L."/>
            <person name="Ma J."/>
        </authorList>
    </citation>
    <scope>NUCLEOTIDE SEQUENCE [LARGE SCALE GENOMIC DNA]</scope>
    <source>
        <strain evidence="8">JCM 18303</strain>
    </source>
</reference>
<sequence length="506" mass="55413">MTTTPERSSQTTDAEGRVDLVDRSSVTGSPYANEELLPTPLAERKWTTYNYFALWMGMAHNIPSYLLASGLIALGMDWLQGFITITLANVIVLVPMLLNSHAGTKYGIPFPVFARAYYGLRGANLAALLRAFIACGWFGIQTWVGGQAIFVIMGKLAGDPWLRAGEYGGHPWTMWLSFAVFWAFQMLLIWRGIEALRRFENWAAPLVSVAFLGLMAWIVMQVGGLGPIFTQPSKLGWGAEFWAVFAPSLMGMIAFWATLSLNMPDFTRFGGSQRKQLLGQIYGLPTTMAFISMISIVVTSGTIVLYGEAIWDPVEVASRFESPVAVVIGLVMAVLATMSCNVAANVVSPSYDFSNALPRWLNFRTAGLTTGVIGVVIQPWRLVSDPHTYIFTWLGFYGGVLASVAGVLIAGYWLVGRTQIDLADLYRPEGRYWFNAGWNWQAVVATLLGALVAVGGAYSKPGEGPFPADGLIPLFQPFYDYSWLTGLVVGAVVYLALVRRGVRAAR</sequence>
<comment type="subcellular location">
    <subcellularLocation>
        <location evidence="1">Membrane</location>
        <topology evidence="1">Multi-pass membrane protein</topology>
    </subcellularLocation>
</comment>
<feature type="transmembrane region" description="Helical" evidence="6">
    <location>
        <begin position="241"/>
        <end position="261"/>
    </location>
</feature>
<dbReference type="Pfam" id="PF02133">
    <property type="entry name" value="Transp_cyt_pur"/>
    <property type="match status" value="1"/>
</dbReference>
<comment type="caution">
    <text evidence="7">The sequence shown here is derived from an EMBL/GenBank/DDBJ whole genome shotgun (WGS) entry which is preliminary data.</text>
</comment>
<feature type="transmembrane region" description="Helical" evidence="6">
    <location>
        <begin position="78"/>
        <end position="98"/>
    </location>
</feature>
<feature type="transmembrane region" description="Helical" evidence="6">
    <location>
        <begin position="326"/>
        <end position="348"/>
    </location>
</feature>
<dbReference type="EMBL" id="BAABJP010000008">
    <property type="protein sequence ID" value="GAA5153054.1"/>
    <property type="molecule type" value="Genomic_DNA"/>
</dbReference>
<comment type="similarity">
    <text evidence="2">Belongs to the purine-cytosine permease (2.A.39) family.</text>
</comment>
<dbReference type="InterPro" id="IPR012681">
    <property type="entry name" value="NCS1"/>
</dbReference>
<keyword evidence="8" id="KW-1185">Reference proteome</keyword>
<evidence type="ECO:0000256" key="3">
    <source>
        <dbReference type="ARBA" id="ARBA00022692"/>
    </source>
</evidence>
<dbReference type="PANTHER" id="PTHR30618">
    <property type="entry name" value="NCS1 FAMILY PURINE/PYRIMIDINE TRANSPORTER"/>
    <property type="match status" value="1"/>
</dbReference>
<gene>
    <name evidence="7" type="ORF">GCM10023321_22730</name>
</gene>
<evidence type="ECO:0000256" key="6">
    <source>
        <dbReference type="SAM" id="Phobius"/>
    </source>
</evidence>
<keyword evidence="4 6" id="KW-1133">Transmembrane helix</keyword>
<name>A0ABP9PX51_9PSEU</name>
<dbReference type="InterPro" id="IPR001248">
    <property type="entry name" value="Pur-cyt_permease"/>
</dbReference>
<evidence type="ECO:0000256" key="5">
    <source>
        <dbReference type="ARBA" id="ARBA00023136"/>
    </source>
</evidence>
<keyword evidence="5 6" id="KW-0472">Membrane</keyword>
<feature type="transmembrane region" description="Helical" evidence="6">
    <location>
        <begin position="202"/>
        <end position="229"/>
    </location>
</feature>
<feature type="transmembrane region" description="Helical" evidence="6">
    <location>
        <begin position="172"/>
        <end position="190"/>
    </location>
</feature>
<dbReference type="CDD" id="cd11485">
    <property type="entry name" value="SLC-NCS1sbd_YbbW-like"/>
    <property type="match status" value="1"/>
</dbReference>
<evidence type="ECO:0000256" key="1">
    <source>
        <dbReference type="ARBA" id="ARBA00004141"/>
    </source>
</evidence>
<feature type="transmembrane region" description="Helical" evidence="6">
    <location>
        <begin position="478"/>
        <end position="497"/>
    </location>
</feature>
<feature type="transmembrane region" description="Helical" evidence="6">
    <location>
        <begin position="282"/>
        <end position="306"/>
    </location>
</feature>
<protein>
    <submittedName>
        <fullName evidence="7">NCS1 family nucleobase:cation symporter-1</fullName>
    </submittedName>
</protein>
<evidence type="ECO:0000313" key="8">
    <source>
        <dbReference type="Proteomes" id="UP001428817"/>
    </source>
</evidence>
<feature type="transmembrane region" description="Helical" evidence="6">
    <location>
        <begin position="436"/>
        <end position="458"/>
    </location>
</feature>
<feature type="transmembrane region" description="Helical" evidence="6">
    <location>
        <begin position="127"/>
        <end position="152"/>
    </location>
</feature>
<accession>A0ABP9PX51</accession>
<proteinExistence type="inferred from homology"/>
<keyword evidence="3 6" id="KW-0812">Transmembrane</keyword>
<dbReference type="Proteomes" id="UP001428817">
    <property type="component" value="Unassembled WGS sequence"/>
</dbReference>
<dbReference type="InterPro" id="IPR045225">
    <property type="entry name" value="Uracil/uridine/allantoin_perm"/>
</dbReference>
<organism evidence="7 8">
    <name type="scientific">Pseudonocardia eucalypti</name>
    <dbReference type="NCBI Taxonomy" id="648755"/>
    <lineage>
        <taxon>Bacteria</taxon>
        <taxon>Bacillati</taxon>
        <taxon>Actinomycetota</taxon>
        <taxon>Actinomycetes</taxon>
        <taxon>Pseudonocardiales</taxon>
        <taxon>Pseudonocardiaceae</taxon>
        <taxon>Pseudonocardia</taxon>
    </lineage>
</organism>
<evidence type="ECO:0000256" key="4">
    <source>
        <dbReference type="ARBA" id="ARBA00022989"/>
    </source>
</evidence>
<evidence type="ECO:0000256" key="2">
    <source>
        <dbReference type="ARBA" id="ARBA00008974"/>
    </source>
</evidence>